<name>A0ABQ2NTH0_9BACI</name>
<evidence type="ECO:0000313" key="3">
    <source>
        <dbReference type="Proteomes" id="UP000641206"/>
    </source>
</evidence>
<dbReference type="Pfam" id="PF01979">
    <property type="entry name" value="Amidohydro_1"/>
    <property type="match status" value="1"/>
</dbReference>
<dbReference type="InterPro" id="IPR006680">
    <property type="entry name" value="Amidohydro-rel"/>
</dbReference>
<organism evidence="2 3">
    <name type="scientific">Oceanobacillus neutriphilus</name>
    <dbReference type="NCBI Taxonomy" id="531815"/>
    <lineage>
        <taxon>Bacteria</taxon>
        <taxon>Bacillati</taxon>
        <taxon>Bacillota</taxon>
        <taxon>Bacilli</taxon>
        <taxon>Bacillales</taxon>
        <taxon>Bacillaceae</taxon>
        <taxon>Oceanobacillus</taxon>
    </lineage>
</organism>
<keyword evidence="3" id="KW-1185">Reference proteome</keyword>
<evidence type="ECO:0000259" key="1">
    <source>
        <dbReference type="Pfam" id="PF01979"/>
    </source>
</evidence>
<dbReference type="Gene3D" id="1.20.58.520">
    <property type="entry name" value="Amidohydrolase"/>
    <property type="match status" value="1"/>
</dbReference>
<dbReference type="SUPFAM" id="SSF51338">
    <property type="entry name" value="Composite domain of metallo-dependent hydrolases"/>
    <property type="match status" value="1"/>
</dbReference>
<dbReference type="InterPro" id="IPR051781">
    <property type="entry name" value="Metallo-dep_Hydrolase"/>
</dbReference>
<feature type="domain" description="Amidohydrolase-related" evidence="1">
    <location>
        <begin position="3"/>
        <end position="88"/>
    </location>
</feature>
<comment type="caution">
    <text evidence="2">The sequence shown here is derived from an EMBL/GenBank/DDBJ whole genome shotgun (WGS) entry which is preliminary data.</text>
</comment>
<dbReference type="Gene3D" id="2.30.40.10">
    <property type="entry name" value="Urease, subunit C, domain 1"/>
    <property type="match status" value="1"/>
</dbReference>
<reference evidence="3" key="1">
    <citation type="journal article" date="2019" name="Int. J. Syst. Evol. Microbiol.">
        <title>The Global Catalogue of Microorganisms (GCM) 10K type strain sequencing project: providing services to taxonomists for standard genome sequencing and annotation.</title>
        <authorList>
            <consortium name="The Broad Institute Genomics Platform"/>
            <consortium name="The Broad Institute Genome Sequencing Center for Infectious Disease"/>
            <person name="Wu L."/>
            <person name="Ma J."/>
        </authorList>
    </citation>
    <scope>NUCLEOTIDE SEQUENCE [LARGE SCALE GENOMIC DNA]</scope>
    <source>
        <strain evidence="3">CGMCC 1.7693</strain>
    </source>
</reference>
<proteinExistence type="predicted"/>
<dbReference type="PANTHER" id="PTHR43135">
    <property type="entry name" value="ALPHA-D-RIBOSE 1-METHYLPHOSPHONATE 5-TRIPHOSPHATE DIPHOSPHATASE"/>
    <property type="match status" value="1"/>
</dbReference>
<dbReference type="EMBL" id="BMLW01000004">
    <property type="protein sequence ID" value="GGP10057.1"/>
    <property type="molecule type" value="Genomic_DNA"/>
</dbReference>
<dbReference type="Proteomes" id="UP000641206">
    <property type="component" value="Unassembled WGS sequence"/>
</dbReference>
<accession>A0ABQ2NTH0</accession>
<gene>
    <name evidence="2" type="ORF">GCM10011346_16640</name>
</gene>
<evidence type="ECO:0000313" key="2">
    <source>
        <dbReference type="EMBL" id="GGP10057.1"/>
    </source>
</evidence>
<dbReference type="InterPro" id="IPR011059">
    <property type="entry name" value="Metal-dep_hydrolase_composite"/>
</dbReference>
<protein>
    <recommendedName>
        <fullName evidence="1">Amidohydrolase-related domain-containing protein</fullName>
    </recommendedName>
</protein>
<dbReference type="PANTHER" id="PTHR43135:SF3">
    <property type="entry name" value="ALPHA-D-RIBOSE 1-METHYLPHOSPHONATE 5-TRIPHOSPHATE DIPHOSPHATASE"/>
    <property type="match status" value="1"/>
</dbReference>
<sequence length="98" mass="10767">MAGTDTPGGFYTFPGMGLHRELEILVEIGLTESEALQAATIKAARSIHLEDVGSINEGKIADLLLLNSNPIEDIKHTKDIHSIIKGGKQYRQEEILRK</sequence>
<dbReference type="Gene3D" id="3.30.110.90">
    <property type="entry name" value="Amidohydrolase"/>
    <property type="match status" value="1"/>
</dbReference>